<keyword evidence="3" id="KW-0496">Mitochondrion</keyword>
<accession>A0ABP0TXP2</accession>
<dbReference type="InterPro" id="IPR009069">
    <property type="entry name" value="Cys_alpha_HP_mot_SF"/>
</dbReference>
<evidence type="ECO:0000256" key="1">
    <source>
        <dbReference type="ARBA" id="ARBA00004173"/>
    </source>
</evidence>
<dbReference type="SUPFAM" id="SSF47072">
    <property type="entry name" value="Cysteine alpha-hairpin motif"/>
    <property type="match status" value="1"/>
</dbReference>
<reference evidence="5" key="1">
    <citation type="submission" date="2024-02" db="EMBL/GenBank/DDBJ databases">
        <authorList>
            <consortium name="ELIXIR-Norway"/>
            <consortium name="Elixir Norway"/>
        </authorList>
    </citation>
    <scope>NUCLEOTIDE SEQUENCE</scope>
</reference>
<evidence type="ECO:0000256" key="2">
    <source>
        <dbReference type="ARBA" id="ARBA00009858"/>
    </source>
</evidence>
<comment type="subcellular location">
    <subcellularLocation>
        <location evidence="1">Mitochondrion</location>
    </subcellularLocation>
</comment>
<name>A0ABP0TXP2_9BRYO</name>
<dbReference type="InterPro" id="IPR027179">
    <property type="entry name" value="CMC4"/>
</dbReference>
<evidence type="ECO:0000313" key="5">
    <source>
        <dbReference type="EMBL" id="CAK9207737.1"/>
    </source>
</evidence>
<dbReference type="Gene3D" id="1.10.287.1130">
    <property type="entry name" value="CytochromE C oxidase copper chaperone"/>
    <property type="match status" value="1"/>
</dbReference>
<dbReference type="PANTHER" id="PTHR15590">
    <property type="entry name" value="CX9C MOTIF-CONTAINING PROTEIN 4"/>
    <property type="match status" value="1"/>
</dbReference>
<dbReference type="PANTHER" id="PTHR15590:SF0">
    <property type="entry name" value="CX9C MOTIF-CONTAINING PROTEIN 4"/>
    <property type="match status" value="1"/>
</dbReference>
<dbReference type="Pfam" id="PF08991">
    <property type="entry name" value="CMC4"/>
    <property type="match status" value="1"/>
</dbReference>
<evidence type="ECO:0000313" key="6">
    <source>
        <dbReference type="Proteomes" id="UP001497512"/>
    </source>
</evidence>
<evidence type="ECO:0000256" key="3">
    <source>
        <dbReference type="ARBA" id="ARBA00023128"/>
    </source>
</evidence>
<evidence type="ECO:0000256" key="4">
    <source>
        <dbReference type="ARBA" id="ARBA00023157"/>
    </source>
</evidence>
<dbReference type="Proteomes" id="UP001497512">
    <property type="component" value="Chromosome 16"/>
</dbReference>
<sequence>MPAVKEPCKLEACNIQTCLTKNAFQPERCHDAIWKLQKCCERCEYKSTHCASVSGLLNTFKKKT</sequence>
<keyword evidence="4" id="KW-1015">Disulfide bond</keyword>
<protein>
    <recommendedName>
        <fullName evidence="7">Cx9C motif-containing protein 4</fullName>
    </recommendedName>
</protein>
<dbReference type="EMBL" id="OZ019908">
    <property type="protein sequence ID" value="CAK9207737.1"/>
    <property type="molecule type" value="Genomic_DNA"/>
</dbReference>
<evidence type="ECO:0008006" key="7">
    <source>
        <dbReference type="Google" id="ProtNLM"/>
    </source>
</evidence>
<gene>
    <name evidence="5" type="ORF">CSSPTR1EN2_LOCUS8956</name>
</gene>
<proteinExistence type="inferred from homology"/>
<keyword evidence="6" id="KW-1185">Reference proteome</keyword>
<comment type="similarity">
    <text evidence="2">Belongs to the CMC4 family.</text>
</comment>
<organism evidence="5 6">
    <name type="scientific">Sphagnum troendelagicum</name>
    <dbReference type="NCBI Taxonomy" id="128251"/>
    <lineage>
        <taxon>Eukaryota</taxon>
        <taxon>Viridiplantae</taxon>
        <taxon>Streptophyta</taxon>
        <taxon>Embryophyta</taxon>
        <taxon>Bryophyta</taxon>
        <taxon>Sphagnophytina</taxon>
        <taxon>Sphagnopsida</taxon>
        <taxon>Sphagnales</taxon>
        <taxon>Sphagnaceae</taxon>
        <taxon>Sphagnum</taxon>
    </lineage>
</organism>